<evidence type="ECO:0000256" key="1">
    <source>
        <dbReference type="SAM" id="MobiDB-lite"/>
    </source>
</evidence>
<dbReference type="AlphaFoldDB" id="A0AAU9UC01"/>
<sequence>MQVGSQDTVMLDDPINTRRHPVPGLDGVKLATDVSEEVNRQASEERFATGDMYTRLNNISIRAEHRIGTWNVRGLLKPGKLSIVEKEMENHKLSILGISETHMRGKGHFKTAMGNTMYFSGTPDSSLHGVGIVVPPKLNCCVLGYNPVSERIVTLKLNTRPCALNIVQIYAPTSQCSDEEIEEFYGTLGDTLNKLPNREVTLILGDWNAKVGNTDSDSELRHVVGGYGLGERNERGTRFLDFCIDRKLSILNTFFQHHPRRLYTWKSPGDRYRNQIDYVLINTRWKTSITNVKTFPGAECGSDHNLLVAKLNIRLKAPRKYPPPKPRQLGTTEKGTFQQVLEAKLKEDPCTSEQDANSQWEHLKTHINNTLSNLMNSRKPESKKKIWISDSTWELIERRKEIKIKGLQNPDVVAEYSKLCKSIDRHCRRDKNCFLQNICTDIEQHSVKFQTADLFKKVRLLSRQFKPKIWVVEDEDGKLIHEFNDIADRWRRYCEKLYWDDQRNSVSPPDWNSLTLEPNILRSEITSALHHIKPNKAPGPDDITAEILKSLGDTAINSLHTICNKIWTTGVWPRDWTETVILPLHKKGSTRNCSNYRTLSLMSHASKILLHILNNRIRYYLNWQIPQEQAGFVKGKGTREQILNVRQLVEKAYEYNTPVIMCFVDFSKAFDCVKWNKLWTVLQELGVPYHLIALLQMLYVHTQAKVKIDRTISNPLNLGKGVRQGCILSPILFNVYGEYIMRLTCNDWNGGVSIGGIKVTNLRYADDTTLIASSEEEMHRLLRRMEVASASLGLSINKSKTKLMVVDRTNQLDLRGLLDLQIVENFIYLGSNICNNGSCEGEIRRRIGMAKSAMSQLQRIWRDRKISIKTKIKLVRTLIFSIFLYGAETWTIKSADRNRIDAFEMWCWRKMLQIPWTAHRTNVSILKQLHIQTRLSTTCLKRVLEYFGHIARKDNDNLERLMITGKIEGKRPRGRSPIRWSDQIRTSLGITFKDALKGAENRKRWRDITRKALSGGHDPQH</sequence>
<comment type="caution">
    <text evidence="3">The sequence shown here is derived from an EMBL/GenBank/DDBJ whole genome shotgun (WGS) entry which is preliminary data.</text>
</comment>
<dbReference type="InterPro" id="IPR005135">
    <property type="entry name" value="Endo/exonuclease/phosphatase"/>
</dbReference>
<dbReference type="Pfam" id="PF03372">
    <property type="entry name" value="Exo_endo_phos"/>
    <property type="match status" value="1"/>
</dbReference>
<dbReference type="GO" id="GO:0071897">
    <property type="term" value="P:DNA biosynthetic process"/>
    <property type="evidence" value="ECO:0007669"/>
    <property type="project" value="UniProtKB-ARBA"/>
</dbReference>
<feature type="domain" description="Reverse transcriptase" evidence="2">
    <location>
        <begin position="565"/>
        <end position="833"/>
    </location>
</feature>
<keyword evidence="4" id="KW-1185">Reference proteome</keyword>
<dbReference type="CDD" id="cd01650">
    <property type="entry name" value="RT_nLTR_like"/>
    <property type="match status" value="1"/>
</dbReference>
<dbReference type="InterPro" id="IPR000477">
    <property type="entry name" value="RT_dom"/>
</dbReference>
<proteinExistence type="predicted"/>
<dbReference type="Gene3D" id="3.60.10.10">
    <property type="entry name" value="Endonuclease/exonuclease/phosphatase"/>
    <property type="match status" value="1"/>
</dbReference>
<dbReference type="GO" id="GO:0003824">
    <property type="term" value="F:catalytic activity"/>
    <property type="evidence" value="ECO:0007669"/>
    <property type="project" value="InterPro"/>
</dbReference>
<dbReference type="SUPFAM" id="SSF56219">
    <property type="entry name" value="DNase I-like"/>
    <property type="match status" value="1"/>
</dbReference>
<dbReference type="Pfam" id="PF00078">
    <property type="entry name" value="RVT_1"/>
    <property type="match status" value="1"/>
</dbReference>
<dbReference type="EMBL" id="CAKOGL010000016">
    <property type="protein sequence ID" value="CAH2096462.1"/>
    <property type="molecule type" value="Genomic_DNA"/>
</dbReference>
<reference evidence="3" key="1">
    <citation type="submission" date="2022-03" db="EMBL/GenBank/DDBJ databases">
        <authorList>
            <person name="Tunstrom K."/>
        </authorList>
    </citation>
    <scope>NUCLEOTIDE SEQUENCE</scope>
</reference>
<evidence type="ECO:0000313" key="3">
    <source>
        <dbReference type="EMBL" id="CAH2096462.1"/>
    </source>
</evidence>
<dbReference type="Proteomes" id="UP001153954">
    <property type="component" value="Unassembled WGS sequence"/>
</dbReference>
<dbReference type="SUPFAM" id="SSF56672">
    <property type="entry name" value="DNA/RNA polymerases"/>
    <property type="match status" value="1"/>
</dbReference>
<dbReference type="CDD" id="cd09076">
    <property type="entry name" value="L1-EN"/>
    <property type="match status" value="1"/>
</dbReference>
<dbReference type="PANTHER" id="PTHR47027">
    <property type="entry name" value="REVERSE TRANSCRIPTASE DOMAIN-CONTAINING PROTEIN"/>
    <property type="match status" value="1"/>
</dbReference>
<dbReference type="PROSITE" id="PS50878">
    <property type="entry name" value="RT_POL"/>
    <property type="match status" value="1"/>
</dbReference>
<dbReference type="InterPro" id="IPR036691">
    <property type="entry name" value="Endo/exonu/phosph_ase_sf"/>
</dbReference>
<gene>
    <name evidence="3" type="ORF">EEDITHA_LOCUS11800</name>
</gene>
<evidence type="ECO:0000313" key="4">
    <source>
        <dbReference type="Proteomes" id="UP001153954"/>
    </source>
</evidence>
<name>A0AAU9UC01_EUPED</name>
<protein>
    <recommendedName>
        <fullName evidence="2">Reverse transcriptase domain-containing protein</fullName>
    </recommendedName>
</protein>
<feature type="region of interest" description="Disordered" evidence="1">
    <location>
        <begin position="1"/>
        <end position="24"/>
    </location>
</feature>
<dbReference type="PANTHER" id="PTHR47027:SF8">
    <property type="entry name" value="RIBONUCLEASE H"/>
    <property type="match status" value="1"/>
</dbReference>
<organism evidence="3 4">
    <name type="scientific">Euphydryas editha</name>
    <name type="common">Edith's checkerspot</name>
    <dbReference type="NCBI Taxonomy" id="104508"/>
    <lineage>
        <taxon>Eukaryota</taxon>
        <taxon>Metazoa</taxon>
        <taxon>Ecdysozoa</taxon>
        <taxon>Arthropoda</taxon>
        <taxon>Hexapoda</taxon>
        <taxon>Insecta</taxon>
        <taxon>Pterygota</taxon>
        <taxon>Neoptera</taxon>
        <taxon>Endopterygota</taxon>
        <taxon>Lepidoptera</taxon>
        <taxon>Glossata</taxon>
        <taxon>Ditrysia</taxon>
        <taxon>Papilionoidea</taxon>
        <taxon>Nymphalidae</taxon>
        <taxon>Nymphalinae</taxon>
        <taxon>Euphydryas</taxon>
    </lineage>
</organism>
<accession>A0AAU9UC01</accession>
<evidence type="ECO:0000259" key="2">
    <source>
        <dbReference type="PROSITE" id="PS50878"/>
    </source>
</evidence>
<dbReference type="InterPro" id="IPR043502">
    <property type="entry name" value="DNA/RNA_pol_sf"/>
</dbReference>